<dbReference type="InterPro" id="IPR029444">
    <property type="entry name" value="INTS5_C"/>
</dbReference>
<reference evidence="3" key="1">
    <citation type="submission" date="2019-08" db="EMBL/GenBank/DDBJ databases">
        <title>The genome of the North American firefly Photinus pyralis.</title>
        <authorList>
            <consortium name="Photinus pyralis genome working group"/>
            <person name="Fallon T.R."/>
            <person name="Sander Lower S.E."/>
            <person name="Weng J.-K."/>
        </authorList>
    </citation>
    <scope>NUCLEOTIDE SEQUENCE</scope>
    <source>
        <strain evidence="3">TRF0915ILg1</strain>
        <tissue evidence="3">Whole body</tissue>
    </source>
</reference>
<dbReference type="PANTHER" id="PTHR31697">
    <property type="entry name" value="INTEGRATOR COMPLEX SUBUNIT 5"/>
    <property type="match status" value="1"/>
</dbReference>
<protein>
    <recommendedName>
        <fullName evidence="5">Integrator complex subunit 5</fullName>
    </recommendedName>
</protein>
<dbReference type="AlphaFoldDB" id="A0A8K0CI25"/>
<name>A0A8K0CI25_IGNLU</name>
<accession>A0A8K0CI25</accession>
<evidence type="ECO:0000259" key="2">
    <source>
        <dbReference type="Pfam" id="PF14838"/>
    </source>
</evidence>
<organism evidence="3 4">
    <name type="scientific">Ignelater luminosus</name>
    <name type="common">Cucubano</name>
    <name type="synonym">Pyrophorus luminosus</name>
    <dbReference type="NCBI Taxonomy" id="2038154"/>
    <lineage>
        <taxon>Eukaryota</taxon>
        <taxon>Metazoa</taxon>
        <taxon>Ecdysozoa</taxon>
        <taxon>Arthropoda</taxon>
        <taxon>Hexapoda</taxon>
        <taxon>Insecta</taxon>
        <taxon>Pterygota</taxon>
        <taxon>Neoptera</taxon>
        <taxon>Endopterygota</taxon>
        <taxon>Coleoptera</taxon>
        <taxon>Polyphaga</taxon>
        <taxon>Elateriformia</taxon>
        <taxon>Elateroidea</taxon>
        <taxon>Elateridae</taxon>
        <taxon>Agrypninae</taxon>
        <taxon>Pyrophorini</taxon>
        <taxon>Ignelater</taxon>
    </lineage>
</organism>
<feature type="domain" description="Integrator complex subunit 5 N-terminal" evidence="1">
    <location>
        <begin position="13"/>
        <end position="219"/>
    </location>
</feature>
<dbReference type="OrthoDB" id="69088at2759"/>
<evidence type="ECO:0000313" key="4">
    <source>
        <dbReference type="Proteomes" id="UP000801492"/>
    </source>
</evidence>
<evidence type="ECO:0008006" key="5">
    <source>
        <dbReference type="Google" id="ProtNLM"/>
    </source>
</evidence>
<keyword evidence="4" id="KW-1185">Reference proteome</keyword>
<dbReference type="InterPro" id="IPR029445">
    <property type="entry name" value="INTS5_N"/>
</dbReference>
<dbReference type="PANTHER" id="PTHR31697:SF2">
    <property type="entry name" value="INTEGRATOR COMPLEX SUBUNIT 5"/>
    <property type="match status" value="1"/>
</dbReference>
<evidence type="ECO:0000313" key="3">
    <source>
        <dbReference type="EMBL" id="KAF2885662.1"/>
    </source>
</evidence>
<dbReference type="Pfam" id="PF14838">
    <property type="entry name" value="INTS5_C"/>
    <property type="match status" value="1"/>
</dbReference>
<dbReference type="Proteomes" id="UP000801492">
    <property type="component" value="Unassembled WGS sequence"/>
</dbReference>
<dbReference type="EMBL" id="VTPC01089823">
    <property type="protein sequence ID" value="KAF2885662.1"/>
    <property type="molecule type" value="Genomic_DNA"/>
</dbReference>
<dbReference type="GO" id="GO:0032039">
    <property type="term" value="C:integrator complex"/>
    <property type="evidence" value="ECO:0007669"/>
    <property type="project" value="InterPro"/>
</dbReference>
<evidence type="ECO:0000259" key="1">
    <source>
        <dbReference type="Pfam" id="PF14837"/>
    </source>
</evidence>
<comment type="caution">
    <text evidence="3">The sequence shown here is derived from an EMBL/GenBank/DDBJ whole genome shotgun (WGS) entry which is preliminary data.</text>
</comment>
<dbReference type="GO" id="GO:0034472">
    <property type="term" value="P:snRNA 3'-end processing"/>
    <property type="evidence" value="ECO:0007669"/>
    <property type="project" value="TreeGrafter"/>
</dbReference>
<dbReference type="Pfam" id="PF14837">
    <property type="entry name" value="INTS5_N"/>
    <property type="match status" value="1"/>
</dbReference>
<feature type="domain" description="Integrator complex subunit 5 C-terminal" evidence="2">
    <location>
        <begin position="231"/>
        <end position="941"/>
    </location>
</feature>
<gene>
    <name evidence="3" type="ORF">ILUMI_20513</name>
</gene>
<proteinExistence type="predicted"/>
<sequence length="957" mass="107830">MSHTTIRNVQQQDVIYELKAFIGGSTQDTKCNHVDLAKTALSLLKTLPAARDAVLEYFCVVFNSATQNFIVRLETEIATGQLPPASEEDETIISEIHTVISSFVSLNAESWAPIISTWSLELLGELSTRYAGRAHVSSGVNETLQLWMSCRATRTLIDITTQCLSSLIHSDTEACINALLDTSVKHSPNFDWVVAHVGSCFPTTVITRVLSCGLKDFCQNKSYEQGCDSPKIKSVVGILGHLAGSHCDDISTALLDLFTWSLQPPSLQEAEDVKPQKKATVPFLLQLAYLSPTLLVAMCKDIKSILTLDVVIKLNNFIDDWCKYFGSPEALQDFIVNLIIKCDVGGVQIINILLDCIFIGKCENEVVKERIKSTANEMLEYILQEIDLLIRTQIQQPNTSINILDSFIREAEDLHEILLSSERIKLKTACRIIIFIGCNNPSVLVKSSVFLFKNAKSEEHLAFLMHILTNELLDKTREPYVEKGGHFAVVLDQVFGKMFEKTSANDGIIIDTHRMWKNLLTLLQWEKSDQIPLLRSKLISRAIYANLTSLTRAFGSNKLEHDEYHTVAELLDLLDLPSPEGHQSYTIPIEAILNFTFATVNYFFVCCRETDVTTKFIGYTRTYNILKRLTLHSKAAKMRALRELLERALFTDDKLLFGAQAESIISYNGGEKLLLDQNRKNNKTIPLTKNSSVLNGGVIGSGKRKQFDSNGLSKETVAENMEQFIRAIKACCELPWGEENKTVDLSLDSLTSVSLLLVQFISPDVMYNGLPWPEEEFCKVTIERDFYIRRLFNNTPLLWELLSLVAVYRPTLCYCSVLLRAITATLLHQWNSTSDQSKTADIEKYNAIMDTTIKVIDIMSLGQLLPPPLSGIRDVIPYLKCSEIVQVLRDCIWNYMRDHVPSPALFTCDASGVYWRDPTLARPPDIYTTTLRIVMQQNIKTVGHLYSHMFINIPQVE</sequence>
<dbReference type="InterPro" id="IPR040316">
    <property type="entry name" value="INTS5"/>
</dbReference>